<dbReference type="AlphaFoldDB" id="A0A7H9BRV0"/>
<reference evidence="1 2" key="1">
    <citation type="submission" date="2020-07" db="EMBL/GenBank/DDBJ databases">
        <title>The complete genome of Paracoccus pantotrophus ACCC 10489.</title>
        <authorList>
            <person name="Si Y."/>
        </authorList>
    </citation>
    <scope>NUCLEOTIDE SEQUENCE [LARGE SCALE GENOMIC DNA]</scope>
    <source>
        <strain evidence="2">ACCC 10489</strain>
    </source>
</reference>
<dbReference type="Proteomes" id="UP000509322">
    <property type="component" value="Chromosome 1"/>
</dbReference>
<gene>
    <name evidence="1" type="ORF">HYQ43_04600</name>
</gene>
<dbReference type="EMBL" id="CP058689">
    <property type="protein sequence ID" value="QLH13565.1"/>
    <property type="molecule type" value="Genomic_DNA"/>
</dbReference>
<sequence length="64" mass="6930">MSENEGVKAISGDDPAGELLCWIVASIPDSVQSFEFDRDAKNGYFARLRLTQPQRATSGKRGAA</sequence>
<protein>
    <submittedName>
        <fullName evidence="1">Uncharacterized protein</fullName>
    </submittedName>
</protein>
<accession>A0A7H9BRV0</accession>
<evidence type="ECO:0000313" key="1">
    <source>
        <dbReference type="EMBL" id="QLH13565.1"/>
    </source>
</evidence>
<organism evidence="1 2">
    <name type="scientific">Paracoccus pantotrophus</name>
    <name type="common">Thiosphaera pantotropha</name>
    <dbReference type="NCBI Taxonomy" id="82367"/>
    <lineage>
        <taxon>Bacteria</taxon>
        <taxon>Pseudomonadati</taxon>
        <taxon>Pseudomonadota</taxon>
        <taxon>Alphaproteobacteria</taxon>
        <taxon>Rhodobacterales</taxon>
        <taxon>Paracoccaceae</taxon>
        <taxon>Paracoccus</taxon>
    </lineage>
</organism>
<evidence type="ECO:0000313" key="2">
    <source>
        <dbReference type="Proteomes" id="UP000509322"/>
    </source>
</evidence>
<proteinExistence type="predicted"/>
<name>A0A7H9BRV0_PARPN</name>
<dbReference type="RefSeq" id="WP_179921123.1">
    <property type="nucleotide sequence ID" value="NZ_CP058689.1"/>
</dbReference>